<dbReference type="SUPFAM" id="SSF110296">
    <property type="entry name" value="Oligoxyloglucan reducing end-specific cellobiohydrolase"/>
    <property type="match status" value="2"/>
</dbReference>
<dbReference type="RefSeq" id="WP_310912424.1">
    <property type="nucleotide sequence ID" value="NZ_JAVLVT010000005.1"/>
</dbReference>
<accession>A0ABU2H6C7</accession>
<evidence type="ECO:0000256" key="3">
    <source>
        <dbReference type="SAM" id="Phobius"/>
    </source>
</evidence>
<dbReference type="NCBIfam" id="NF045728">
    <property type="entry name" value="glycosyl_F510_1955"/>
    <property type="match status" value="1"/>
</dbReference>
<keyword evidence="3" id="KW-0472">Membrane</keyword>
<organism evidence="5 6">
    <name type="scientific">Lipingzhangella rawalii</name>
    <dbReference type="NCBI Taxonomy" id="2055835"/>
    <lineage>
        <taxon>Bacteria</taxon>
        <taxon>Bacillati</taxon>
        <taxon>Actinomycetota</taxon>
        <taxon>Actinomycetes</taxon>
        <taxon>Streptosporangiales</taxon>
        <taxon>Nocardiopsidaceae</taxon>
        <taxon>Lipingzhangella</taxon>
    </lineage>
</organism>
<comment type="caution">
    <text evidence="5">The sequence shown here is derived from an EMBL/GenBank/DDBJ whole genome shotgun (WGS) entry which is preliminary data.</text>
</comment>
<dbReference type="InterPro" id="IPR015943">
    <property type="entry name" value="WD40/YVTN_repeat-like_dom_sf"/>
</dbReference>
<feature type="transmembrane region" description="Helical" evidence="3">
    <location>
        <begin position="34"/>
        <end position="55"/>
    </location>
</feature>
<dbReference type="Proteomes" id="UP001250214">
    <property type="component" value="Unassembled WGS sequence"/>
</dbReference>
<keyword evidence="6" id="KW-1185">Reference proteome</keyword>
<protein>
    <recommendedName>
        <fullName evidence="4">Sortilin N-terminal domain-containing protein</fullName>
    </recommendedName>
</protein>
<dbReference type="InterPro" id="IPR031778">
    <property type="entry name" value="Sortilin_N"/>
</dbReference>
<keyword evidence="1" id="KW-0677">Repeat</keyword>
<dbReference type="PANTHER" id="PTHR43739:SF5">
    <property type="entry name" value="EXO-ALPHA-SIALIDASE"/>
    <property type="match status" value="1"/>
</dbReference>
<feature type="region of interest" description="Disordered" evidence="2">
    <location>
        <begin position="1"/>
        <end position="30"/>
    </location>
</feature>
<name>A0ABU2H6C7_9ACTN</name>
<evidence type="ECO:0000256" key="2">
    <source>
        <dbReference type="SAM" id="MobiDB-lite"/>
    </source>
</evidence>
<dbReference type="Gene3D" id="2.130.10.10">
    <property type="entry name" value="YVTN repeat-like/Quinoprotein amine dehydrogenase"/>
    <property type="match status" value="2"/>
</dbReference>
<reference evidence="6" key="1">
    <citation type="submission" date="2023-07" db="EMBL/GenBank/DDBJ databases">
        <title>Novel species in the genus Lipingzhangella isolated from Sambhar Salt Lake.</title>
        <authorList>
            <person name="Jiya N."/>
            <person name="Kajale S."/>
            <person name="Sharma A."/>
        </authorList>
    </citation>
    <scope>NUCLEOTIDE SEQUENCE [LARGE SCALE GENOMIC DNA]</scope>
    <source>
        <strain evidence="6">LS1_29</strain>
    </source>
</reference>
<dbReference type="Pfam" id="PF15902">
    <property type="entry name" value="Sortilin-Vps10"/>
    <property type="match status" value="1"/>
</dbReference>
<evidence type="ECO:0000313" key="6">
    <source>
        <dbReference type="Proteomes" id="UP001250214"/>
    </source>
</evidence>
<proteinExistence type="predicted"/>
<dbReference type="InterPro" id="IPR054817">
    <property type="entry name" value="Glycosyl_F510_1955-like"/>
</dbReference>
<dbReference type="InterPro" id="IPR052025">
    <property type="entry name" value="Xyloglucanase_GH74"/>
</dbReference>
<dbReference type="EMBL" id="JAVLVT010000005">
    <property type="protein sequence ID" value="MDS1270869.1"/>
    <property type="molecule type" value="Genomic_DNA"/>
</dbReference>
<dbReference type="CDD" id="cd15482">
    <property type="entry name" value="Sialidase_non-viral"/>
    <property type="match status" value="1"/>
</dbReference>
<evidence type="ECO:0000256" key="1">
    <source>
        <dbReference type="ARBA" id="ARBA00022737"/>
    </source>
</evidence>
<evidence type="ECO:0000313" key="5">
    <source>
        <dbReference type="EMBL" id="MDS1270869.1"/>
    </source>
</evidence>
<keyword evidence="3" id="KW-1133">Transmembrane helix</keyword>
<keyword evidence="3" id="KW-0812">Transmembrane</keyword>
<gene>
    <name evidence="5" type="ORF">RIF23_11205</name>
</gene>
<feature type="domain" description="Sortilin N-terminal" evidence="4">
    <location>
        <begin position="145"/>
        <end position="245"/>
    </location>
</feature>
<sequence length="336" mass="36567">MGRNSETARERNRARRETAERMRREQQRRTRRRGWLLGGAGVVVVAAVAAGGWALSSQDEPEPEDAVTEFTHVHGLELPEWSADRPYLATHHGLIGVDTEDDWEILSEELHDFMGFSAHPTEEGRLYSSGHPAPGSGLVDPLGFMVSEDSGRTWEVRSLEGEVDFHAMAVGADGAVIYGWDRQLYRSDDEGRTWHEEPAPELAQLEGAATLAAHPEDADTVWAGTQAGLLRSEDGGAAWEPLFTGAPVTAVVYDSTQPDRLLAYSVADGLLESTDGGSEWDELGWDVGEDAVGHLAIHPEDPEQIYAGTHGEGVYRSLDGGQNFDVLADQGSVVQD</sequence>
<dbReference type="PANTHER" id="PTHR43739">
    <property type="entry name" value="XYLOGLUCANASE (EUROFUNG)"/>
    <property type="match status" value="1"/>
</dbReference>
<evidence type="ECO:0000259" key="4">
    <source>
        <dbReference type="Pfam" id="PF15902"/>
    </source>
</evidence>
<feature type="compositionally biased region" description="Basic and acidic residues" evidence="2">
    <location>
        <begin position="1"/>
        <end position="28"/>
    </location>
</feature>